<feature type="compositionally biased region" description="Polar residues" evidence="4">
    <location>
        <begin position="10"/>
        <end position="21"/>
    </location>
</feature>
<evidence type="ECO:0000259" key="5">
    <source>
        <dbReference type="Pfam" id="PF10516"/>
    </source>
</evidence>
<dbReference type="SUPFAM" id="SSF48452">
    <property type="entry name" value="TPR-like"/>
    <property type="match status" value="1"/>
</dbReference>
<dbReference type="OrthoDB" id="5587616at2759"/>
<evidence type="ECO:0000313" key="7">
    <source>
        <dbReference type="Proteomes" id="UP000223968"/>
    </source>
</evidence>
<dbReference type="GO" id="GO:0006335">
    <property type="term" value="P:DNA replication-dependent chromatin assembly"/>
    <property type="evidence" value="ECO:0007669"/>
    <property type="project" value="TreeGrafter"/>
</dbReference>
<gene>
    <name evidence="6" type="ORF">AJ79_00109</name>
</gene>
<dbReference type="InterPro" id="IPR011990">
    <property type="entry name" value="TPR-like_helical_dom_sf"/>
</dbReference>
<comment type="caution">
    <text evidence="6">The sequence shown here is derived from an EMBL/GenBank/DDBJ whole genome shotgun (WGS) entry which is preliminary data.</text>
</comment>
<feature type="compositionally biased region" description="Basic and acidic residues" evidence="4">
    <location>
        <begin position="418"/>
        <end position="436"/>
    </location>
</feature>
<proteinExistence type="predicted"/>
<dbReference type="Gene3D" id="1.25.40.10">
    <property type="entry name" value="Tetratricopeptide repeat domain"/>
    <property type="match status" value="1"/>
</dbReference>
<feature type="region of interest" description="Disordered" evidence="4">
    <location>
        <begin position="1"/>
        <end position="27"/>
    </location>
</feature>
<dbReference type="GO" id="GO:0042393">
    <property type="term" value="F:histone binding"/>
    <property type="evidence" value="ECO:0007669"/>
    <property type="project" value="TreeGrafter"/>
</dbReference>
<organism evidence="6 7">
    <name type="scientific">Helicocarpus griseus UAMH5409</name>
    <dbReference type="NCBI Taxonomy" id="1447875"/>
    <lineage>
        <taxon>Eukaryota</taxon>
        <taxon>Fungi</taxon>
        <taxon>Dikarya</taxon>
        <taxon>Ascomycota</taxon>
        <taxon>Pezizomycotina</taxon>
        <taxon>Eurotiomycetes</taxon>
        <taxon>Eurotiomycetidae</taxon>
        <taxon>Onygenales</taxon>
        <taxon>Ajellomycetaceae</taxon>
        <taxon>Helicocarpus</taxon>
    </lineage>
</organism>
<keyword evidence="7" id="KW-1185">Reference proteome</keyword>
<feature type="region of interest" description="Disordered" evidence="4">
    <location>
        <begin position="97"/>
        <end position="180"/>
    </location>
</feature>
<keyword evidence="3" id="KW-0175">Coiled coil</keyword>
<dbReference type="InterPro" id="IPR051730">
    <property type="entry name" value="NASP-like"/>
</dbReference>
<evidence type="ECO:0000256" key="3">
    <source>
        <dbReference type="SAM" id="Coils"/>
    </source>
</evidence>
<evidence type="ECO:0000313" key="6">
    <source>
        <dbReference type="EMBL" id="PGH19075.1"/>
    </source>
</evidence>
<dbReference type="GO" id="GO:0034080">
    <property type="term" value="P:CENP-A containing chromatin assembly"/>
    <property type="evidence" value="ECO:0007669"/>
    <property type="project" value="TreeGrafter"/>
</dbReference>
<dbReference type="EMBL" id="PDNB01000001">
    <property type="protein sequence ID" value="PGH19075.1"/>
    <property type="molecule type" value="Genomic_DNA"/>
</dbReference>
<evidence type="ECO:0000256" key="2">
    <source>
        <dbReference type="ARBA" id="ARBA00022803"/>
    </source>
</evidence>
<feature type="coiled-coil region" evidence="3">
    <location>
        <begin position="335"/>
        <end position="362"/>
    </location>
</feature>
<dbReference type="AlphaFoldDB" id="A0A2B7YCT2"/>
<accession>A0A2B7YCT2</accession>
<dbReference type="Proteomes" id="UP000223968">
    <property type="component" value="Unassembled WGS sequence"/>
</dbReference>
<keyword evidence="1" id="KW-0677">Repeat</keyword>
<feature type="compositionally biased region" description="Acidic residues" evidence="4">
    <location>
        <begin position="157"/>
        <end position="180"/>
    </location>
</feature>
<dbReference type="PANTHER" id="PTHR15081">
    <property type="entry name" value="NUCLEAR AUTOANTIGENIC SPERM PROTEIN NASP -RELATED"/>
    <property type="match status" value="1"/>
</dbReference>
<sequence length="460" mass="50100">MSEALPQSAPPTNNAPASEQPSDSKKTELASLIERAAAKDAIKDYDAAAELYSQATELQAELNGEMSVENADLLYSYGKSLYNVAVRKSDVLGSKVAGQATAAPKDETSTTKPTAEVPNESIIGRAIAESSTADEKAAESITEEAKPQQSSLFQFTGDEDFDSDSDEDFAGEGVEQEEEDDEFANAFEMLDLARILLLRKLEGIGSEQQAEERGIEERLADIYDLQAEISLEGERFENAVSDLRAALGLKTKLFPLEDPSVAECHYKLSLALEFSSITPEKEEEGQDPAESKVAKVDEKLREEAAKHMETAIESCKLRISKEDKKRESTTDKETLVKMKRSIDDVKEIVSDMEQRLVELRRSPVSINDPNEGIAESNALNGILSQVLGQSSADKSSLLENAMKGANDLSSLVRKKKRGPETESSEKPESSGKRQLEPESQAADEPSPGKRAKLDDEAAGD</sequence>
<feature type="compositionally biased region" description="Basic and acidic residues" evidence="4">
    <location>
        <begin position="133"/>
        <end position="146"/>
    </location>
</feature>
<protein>
    <recommendedName>
        <fullName evidence="5">Tetratricopeptide SHNi-TPR domain-containing protein</fullName>
    </recommendedName>
</protein>
<reference evidence="6 7" key="1">
    <citation type="submission" date="2017-10" db="EMBL/GenBank/DDBJ databases">
        <title>Comparative genomics in systemic dimorphic fungi from Ajellomycetaceae.</title>
        <authorList>
            <person name="Munoz J.F."/>
            <person name="Mcewen J.G."/>
            <person name="Clay O.K."/>
            <person name="Cuomo C.A."/>
        </authorList>
    </citation>
    <scope>NUCLEOTIDE SEQUENCE [LARGE SCALE GENOMIC DNA]</scope>
    <source>
        <strain evidence="6 7">UAMH5409</strain>
    </source>
</reference>
<feature type="domain" description="Tetratricopeptide SHNi-TPR" evidence="5">
    <location>
        <begin position="220"/>
        <end position="257"/>
    </location>
</feature>
<dbReference type="GO" id="GO:0005654">
    <property type="term" value="C:nucleoplasm"/>
    <property type="evidence" value="ECO:0007669"/>
    <property type="project" value="TreeGrafter"/>
</dbReference>
<feature type="region of interest" description="Disordered" evidence="4">
    <location>
        <begin position="397"/>
        <end position="460"/>
    </location>
</feature>
<name>A0A2B7YCT2_9EURO</name>
<evidence type="ECO:0000256" key="4">
    <source>
        <dbReference type="SAM" id="MobiDB-lite"/>
    </source>
</evidence>
<dbReference type="Pfam" id="PF10516">
    <property type="entry name" value="SHNi-TPR"/>
    <property type="match status" value="1"/>
</dbReference>
<keyword evidence="2" id="KW-0802">TPR repeat</keyword>
<dbReference type="STRING" id="1447875.A0A2B7YCT2"/>
<dbReference type="PANTHER" id="PTHR15081:SF1">
    <property type="entry name" value="NUCLEAR AUTOANTIGENIC SPERM PROTEIN"/>
    <property type="match status" value="1"/>
</dbReference>
<evidence type="ECO:0000256" key="1">
    <source>
        <dbReference type="ARBA" id="ARBA00022737"/>
    </source>
</evidence>
<feature type="compositionally biased region" description="Basic and acidic residues" evidence="4">
    <location>
        <begin position="451"/>
        <end position="460"/>
    </location>
</feature>
<dbReference type="InterPro" id="IPR019544">
    <property type="entry name" value="Tetratricopeptide_SHNi-TPR_dom"/>
</dbReference>